<keyword evidence="2" id="KW-0732">Signal</keyword>
<evidence type="ECO:0000256" key="1">
    <source>
        <dbReference type="SAM" id="MobiDB-lite"/>
    </source>
</evidence>
<accession>A0ABN4TMJ4</accession>
<gene>
    <name evidence="3" type="ORF">BKK80_21620</name>
</gene>
<proteinExistence type="predicted"/>
<reference evidence="3 4" key="1">
    <citation type="submission" date="2016-10" db="EMBL/GenBank/DDBJ databases">
        <title>Complete genome sequences of three Cupriavidus strains isolated from various Malaysian environments.</title>
        <authorList>
            <person name="Abdullah A.A.-A."/>
            <person name="Shafie N.A.H."/>
            <person name="Lau N.S."/>
        </authorList>
    </citation>
    <scope>NUCLEOTIDE SEQUENCE [LARGE SCALE GENOMIC DNA]</scope>
    <source>
        <strain evidence="3 4">USMAA1020</strain>
    </source>
</reference>
<feature type="signal peptide" evidence="2">
    <location>
        <begin position="1"/>
        <end position="21"/>
    </location>
</feature>
<protein>
    <submittedName>
        <fullName evidence="3">Glycine zipper family protein</fullName>
    </submittedName>
</protein>
<dbReference type="PROSITE" id="PS51257">
    <property type="entry name" value="PROKAR_LIPOPROTEIN"/>
    <property type="match status" value="1"/>
</dbReference>
<keyword evidence="4" id="KW-1185">Reference proteome</keyword>
<evidence type="ECO:0000313" key="4">
    <source>
        <dbReference type="Proteomes" id="UP000177515"/>
    </source>
</evidence>
<sequence>MKRRSLPLLVAAALAMGGCTSMPTGPSVMVLPGSHKTYEQFRGDDLNCRHLALDRVSGASPSQASGNASGTGYSGYDAQQEYDAAYLQCMYAAGHRVPAYGPMLAAPPARPPANYRPDFPPPAPQGRTP</sequence>
<name>A0ABN4TMJ4_9BURK</name>
<evidence type="ECO:0000256" key="2">
    <source>
        <dbReference type="SAM" id="SignalP"/>
    </source>
</evidence>
<dbReference type="Proteomes" id="UP000177515">
    <property type="component" value="Chromosome 2"/>
</dbReference>
<organism evidence="3 4">
    <name type="scientific">Cupriavidus malaysiensis</name>
    <dbReference type="NCBI Taxonomy" id="367825"/>
    <lineage>
        <taxon>Bacteria</taxon>
        <taxon>Pseudomonadati</taxon>
        <taxon>Pseudomonadota</taxon>
        <taxon>Betaproteobacteria</taxon>
        <taxon>Burkholderiales</taxon>
        <taxon>Burkholderiaceae</taxon>
        <taxon>Cupriavidus</taxon>
    </lineage>
</organism>
<feature type="region of interest" description="Disordered" evidence="1">
    <location>
        <begin position="102"/>
        <end position="129"/>
    </location>
</feature>
<feature type="chain" id="PRO_5046061992" evidence="2">
    <location>
        <begin position="22"/>
        <end position="129"/>
    </location>
</feature>
<evidence type="ECO:0000313" key="3">
    <source>
        <dbReference type="EMBL" id="AOZ08548.1"/>
    </source>
</evidence>
<feature type="compositionally biased region" description="Pro residues" evidence="1">
    <location>
        <begin position="118"/>
        <end position="129"/>
    </location>
</feature>
<dbReference type="EMBL" id="CP017755">
    <property type="protein sequence ID" value="AOZ08548.1"/>
    <property type="molecule type" value="Genomic_DNA"/>
</dbReference>
<dbReference type="RefSeq" id="WP_071017147.1">
    <property type="nucleotide sequence ID" value="NZ_CP017755.1"/>
</dbReference>